<comment type="caution">
    <text evidence="1">The sequence shown here is derived from an EMBL/GenBank/DDBJ whole genome shotgun (WGS) entry which is preliminary data.</text>
</comment>
<evidence type="ECO:0000313" key="1">
    <source>
        <dbReference type="EMBL" id="PKR51832.1"/>
    </source>
</evidence>
<sequence>MQRIYNGKQPGDPKQTAEVIFLIPQMDNPPLRLALGTDAVGAIEAANNARRDKLLRWKNLSSTIDFPSG</sequence>
<dbReference type="Proteomes" id="UP000233597">
    <property type="component" value="Unassembled WGS sequence"/>
</dbReference>
<evidence type="ECO:0000313" key="2">
    <source>
        <dbReference type="Proteomes" id="UP000233597"/>
    </source>
</evidence>
<name>A0A2N3KMQ2_9PROT</name>
<organism evidence="1 2">
    <name type="scientific">Thalassospira marina</name>
    <dbReference type="NCBI Taxonomy" id="2048283"/>
    <lineage>
        <taxon>Bacteria</taxon>
        <taxon>Pseudomonadati</taxon>
        <taxon>Pseudomonadota</taxon>
        <taxon>Alphaproteobacteria</taxon>
        <taxon>Rhodospirillales</taxon>
        <taxon>Thalassospiraceae</taxon>
        <taxon>Thalassospira</taxon>
    </lineage>
</organism>
<gene>
    <name evidence="1" type="ORF">COO20_18510</name>
</gene>
<proteinExistence type="predicted"/>
<protein>
    <submittedName>
        <fullName evidence="1">Uncharacterized protein</fullName>
    </submittedName>
</protein>
<reference evidence="1 2" key="1">
    <citation type="submission" date="2017-09" db="EMBL/GenBank/DDBJ databases">
        <title>Biodiversity and function of Thalassospira species in the particle-attached aromatic-hydrocarbon-degrading consortia from the surface seawater of the South China Sea.</title>
        <authorList>
            <person name="Dong C."/>
            <person name="Liu R."/>
            <person name="Shao Z."/>
        </authorList>
    </citation>
    <scope>NUCLEOTIDE SEQUENCE [LARGE SCALE GENOMIC DNA]</scope>
    <source>
        <strain evidence="1 2">CSC1P2</strain>
    </source>
</reference>
<dbReference type="Gene3D" id="3.40.50.720">
    <property type="entry name" value="NAD(P)-binding Rossmann-like Domain"/>
    <property type="match status" value="1"/>
</dbReference>
<dbReference type="EMBL" id="NWTK01000013">
    <property type="protein sequence ID" value="PKR51832.1"/>
    <property type="molecule type" value="Genomic_DNA"/>
</dbReference>
<dbReference type="AlphaFoldDB" id="A0A2N3KMQ2"/>
<accession>A0A2N3KMQ2</accession>